<dbReference type="Proteomes" id="UP000198281">
    <property type="component" value="Unassembled WGS sequence"/>
</dbReference>
<keyword evidence="5" id="KW-1185">Reference proteome</keyword>
<dbReference type="Pfam" id="PF13191">
    <property type="entry name" value="AAA_16"/>
    <property type="match status" value="1"/>
</dbReference>
<dbReference type="AlphaFoldDB" id="A0A239CD34"/>
<reference evidence="5" key="1">
    <citation type="submission" date="2017-06" db="EMBL/GenBank/DDBJ databases">
        <authorList>
            <person name="Varghese N."/>
            <person name="Submissions S."/>
        </authorList>
    </citation>
    <scope>NUCLEOTIDE SEQUENCE [LARGE SCALE GENOMIC DNA]</scope>
    <source>
        <strain evidence="5">LNB2</strain>
    </source>
</reference>
<evidence type="ECO:0000259" key="3">
    <source>
        <dbReference type="PROSITE" id="PS50125"/>
    </source>
</evidence>
<gene>
    <name evidence="4" type="ORF">SAMN06295912_102138</name>
</gene>
<protein>
    <submittedName>
        <fullName evidence="4">Tetratricopeptide repeat-containing protein</fullName>
    </submittedName>
</protein>
<dbReference type="Gene3D" id="3.40.50.300">
    <property type="entry name" value="P-loop containing nucleotide triphosphate hydrolases"/>
    <property type="match status" value="1"/>
</dbReference>
<dbReference type="Gene3D" id="1.25.40.10">
    <property type="entry name" value="Tetratricopeptide repeat domain"/>
    <property type="match status" value="2"/>
</dbReference>
<dbReference type="InterPro" id="IPR011990">
    <property type="entry name" value="TPR-like_helical_dom_sf"/>
</dbReference>
<dbReference type="PANTHER" id="PTHR16305:SF28">
    <property type="entry name" value="GUANYLATE CYCLASE DOMAIN-CONTAINING PROTEIN"/>
    <property type="match status" value="1"/>
</dbReference>
<dbReference type="GO" id="GO:0035556">
    <property type="term" value="P:intracellular signal transduction"/>
    <property type="evidence" value="ECO:0007669"/>
    <property type="project" value="InterPro"/>
</dbReference>
<proteinExistence type="predicted"/>
<dbReference type="InterPro" id="IPR027417">
    <property type="entry name" value="P-loop_NTPase"/>
</dbReference>
<dbReference type="InterPro" id="IPR041664">
    <property type="entry name" value="AAA_16"/>
</dbReference>
<dbReference type="InterPro" id="IPR029787">
    <property type="entry name" value="Nucleotide_cyclase"/>
</dbReference>
<dbReference type="GO" id="GO:0005737">
    <property type="term" value="C:cytoplasm"/>
    <property type="evidence" value="ECO:0007669"/>
    <property type="project" value="TreeGrafter"/>
</dbReference>
<dbReference type="GO" id="GO:0005524">
    <property type="term" value="F:ATP binding"/>
    <property type="evidence" value="ECO:0007669"/>
    <property type="project" value="UniProtKB-KW"/>
</dbReference>
<dbReference type="InterPro" id="IPR019734">
    <property type="entry name" value="TPR_rpt"/>
</dbReference>
<organism evidence="4 5">
    <name type="scientific">Edaphosphingomonas laterariae</name>
    <dbReference type="NCBI Taxonomy" id="861865"/>
    <lineage>
        <taxon>Bacteria</taxon>
        <taxon>Pseudomonadati</taxon>
        <taxon>Pseudomonadota</taxon>
        <taxon>Alphaproteobacteria</taxon>
        <taxon>Sphingomonadales</taxon>
        <taxon>Rhizorhabdaceae</taxon>
        <taxon>Edaphosphingomonas</taxon>
    </lineage>
</organism>
<dbReference type="SUPFAM" id="SSF52540">
    <property type="entry name" value="P-loop containing nucleoside triphosphate hydrolases"/>
    <property type="match status" value="1"/>
</dbReference>
<dbReference type="PROSITE" id="PS50125">
    <property type="entry name" value="GUANYLATE_CYCLASE_2"/>
    <property type="match status" value="1"/>
</dbReference>
<evidence type="ECO:0000256" key="1">
    <source>
        <dbReference type="ARBA" id="ARBA00022741"/>
    </source>
</evidence>
<keyword evidence="1" id="KW-0547">Nucleotide-binding</keyword>
<evidence type="ECO:0000313" key="5">
    <source>
        <dbReference type="Proteomes" id="UP000198281"/>
    </source>
</evidence>
<dbReference type="CDD" id="cd07302">
    <property type="entry name" value="CHD"/>
    <property type="match status" value="1"/>
</dbReference>
<dbReference type="PANTHER" id="PTHR16305">
    <property type="entry name" value="TESTICULAR SOLUBLE ADENYLYL CYCLASE"/>
    <property type="match status" value="1"/>
</dbReference>
<sequence>MVMQAETPPSARPAWRRYLTILMTDLSGSTRLAARMEAEDFAALLGNLHDIYHRMIARHGGTIAQISGDGVLALFGYPKTLEDDGRRAVEAALDLHEAVRGLPLPTPLAGERLRLHSGIHSGLVLLHEGDAVRGRFELHGNATNIASRFCDIAEADEILASEAALGPERHFFATGERMDIRVRGKDRPIAAFRIEGRADIGTRFAALARRGLTPFTGRHGPLAELESALADAMAGQGRLVAIEAPPGVGKTRLADELLDRAAAQGCRVVRGDCQSYLGAEPLQPFLQMLRAIFAVDGSATNLRAADAVAALLSSLGIDLARHGRTLLHLLSLGRGATGGELIGDAATALRDLFDQLAARAPLVLFVDDWQWADIASRQVLDAVRGLQQRPILILLTTRDAADSDGDIRDSQILRLAPLSDAETAEAIDRLIPAIDPFVREKIGAYSGGNPLFIEELCHSAMVGEEEHRPHAGSAWLDILIEARFARLPDAQADLARIAAIIGTVVPIWLLERVTGHDGDHPLVRDLIEQDFILPGERDGTLRFKHGITRDVIYDSVGLRMRRTFHHRIAEALRQRGADSGEEEFYEAMAYHFREGGDAASAAHYAELSGDKAMAASALDRAQAQYRVALDALDQLDATDDRYQRWNGIARRLGLASVFDPSRDQFDIFQRALARAIAHGDGGAIAWAEYWLGYLNYGLGESAKAITHCERALAAARNAGDDRLTVQIRATLGQARAATCDYDTALPLLDDAIAVKRSHRSGGRPSVGTAYSLACRGFVLADRGQFGEAQTCYDEALAMVRGAQHEVEGSIYTQLSAVSLWQGRASDAARYAAEGERVAKHARSRYLYAMARALGAYARWRADGTEEALQAIVEATAWLETGERQQFISLNHGWLAEALVQRGRIAEARHHAARALLRARKGDRLGAAMACRAMASAAALGHGHKPAAHYLRMARRSAAARQAPHEIAAIERWTAEHAIAAAPSARPTATL</sequence>
<accession>A0A239CD34</accession>
<evidence type="ECO:0000313" key="4">
    <source>
        <dbReference type="EMBL" id="SNS18020.1"/>
    </source>
</evidence>
<dbReference type="GO" id="GO:0009190">
    <property type="term" value="P:cyclic nucleotide biosynthetic process"/>
    <property type="evidence" value="ECO:0007669"/>
    <property type="project" value="InterPro"/>
</dbReference>
<evidence type="ECO:0000256" key="2">
    <source>
        <dbReference type="ARBA" id="ARBA00022840"/>
    </source>
</evidence>
<dbReference type="SUPFAM" id="SSF48452">
    <property type="entry name" value="TPR-like"/>
    <property type="match status" value="1"/>
</dbReference>
<dbReference type="OrthoDB" id="9807521at2"/>
<dbReference type="EMBL" id="FZOS01000002">
    <property type="protein sequence ID" value="SNS18020.1"/>
    <property type="molecule type" value="Genomic_DNA"/>
</dbReference>
<dbReference type="InterPro" id="IPR001054">
    <property type="entry name" value="A/G_cyclase"/>
</dbReference>
<dbReference type="Gene3D" id="3.30.70.1230">
    <property type="entry name" value="Nucleotide cyclase"/>
    <property type="match status" value="1"/>
</dbReference>
<keyword evidence="2" id="KW-0067">ATP-binding</keyword>
<dbReference type="SMART" id="SM00044">
    <property type="entry name" value="CYCc"/>
    <property type="match status" value="1"/>
</dbReference>
<dbReference type="Pfam" id="PF00211">
    <property type="entry name" value="Guanylate_cyc"/>
    <property type="match status" value="1"/>
</dbReference>
<dbReference type="Pfam" id="PF13424">
    <property type="entry name" value="TPR_12"/>
    <property type="match status" value="1"/>
</dbReference>
<dbReference type="GO" id="GO:0004016">
    <property type="term" value="F:adenylate cyclase activity"/>
    <property type="evidence" value="ECO:0007669"/>
    <property type="project" value="UniProtKB-ARBA"/>
</dbReference>
<dbReference type="SUPFAM" id="SSF55073">
    <property type="entry name" value="Nucleotide cyclase"/>
    <property type="match status" value="1"/>
</dbReference>
<feature type="domain" description="Guanylate cyclase" evidence="3">
    <location>
        <begin position="20"/>
        <end position="150"/>
    </location>
</feature>
<name>A0A239CD34_9SPHN</name>
<dbReference type="SMART" id="SM00028">
    <property type="entry name" value="TPR"/>
    <property type="match status" value="3"/>
</dbReference>